<comment type="caution">
    <text evidence="4">The sequence shown here is derived from an EMBL/GenBank/DDBJ whole genome shotgun (WGS) entry which is preliminary data.</text>
</comment>
<keyword evidence="1" id="KW-0812">Transmembrane</keyword>
<dbReference type="AlphaFoldDB" id="A0A7V3KPB1"/>
<dbReference type="Pfam" id="PF20990">
    <property type="entry name" value="DUF2207_C"/>
    <property type="match status" value="1"/>
</dbReference>
<name>A0A7V3KPB1_UNCW3</name>
<reference evidence="4" key="1">
    <citation type="journal article" date="2020" name="mSystems">
        <title>Genome- and Community-Level Interaction Insights into Carbon Utilization and Element Cycling Functions of Hydrothermarchaeota in Hydrothermal Sediment.</title>
        <authorList>
            <person name="Zhou Z."/>
            <person name="Liu Y."/>
            <person name="Xu W."/>
            <person name="Pan J."/>
            <person name="Luo Z.H."/>
            <person name="Li M."/>
        </authorList>
    </citation>
    <scope>NUCLEOTIDE SEQUENCE [LARGE SCALE GENOMIC DNA]</scope>
    <source>
        <strain evidence="4">SpSt-754</strain>
    </source>
</reference>
<gene>
    <name evidence="4" type="ORF">ENV38_05075</name>
</gene>
<dbReference type="InterPro" id="IPR048389">
    <property type="entry name" value="YciQ-like_C"/>
</dbReference>
<dbReference type="InterPro" id="IPR018702">
    <property type="entry name" value="DUF2207"/>
</dbReference>
<evidence type="ECO:0000259" key="2">
    <source>
        <dbReference type="Pfam" id="PF09972"/>
    </source>
</evidence>
<dbReference type="Pfam" id="PF09972">
    <property type="entry name" value="DUF2207"/>
    <property type="match status" value="1"/>
</dbReference>
<feature type="transmembrane region" description="Helical" evidence="1">
    <location>
        <begin position="398"/>
        <end position="416"/>
    </location>
</feature>
<accession>A0A7V3KPB1</accession>
<dbReference type="EMBL" id="DTGD01000188">
    <property type="protein sequence ID" value="HGB36258.1"/>
    <property type="molecule type" value="Genomic_DNA"/>
</dbReference>
<keyword evidence="1" id="KW-1133">Transmembrane helix</keyword>
<evidence type="ECO:0000313" key="4">
    <source>
        <dbReference type="EMBL" id="HGB36258.1"/>
    </source>
</evidence>
<proteinExistence type="predicted"/>
<feature type="domain" description="Predicted membrane protein YciQ-like C-terminal" evidence="3">
    <location>
        <begin position="249"/>
        <end position="480"/>
    </location>
</feature>
<evidence type="ECO:0000256" key="1">
    <source>
        <dbReference type="SAM" id="Phobius"/>
    </source>
</evidence>
<sequence length="544" mass="62299">MNLFIAFLLSWYIKEFNVTLQLSEENLLKVEETITVDFQSELRHGIYRTIPIKFRNSELPIKIISAGCVDHKETQWTWRKGTDYINIRIGDPERYITGIVKYYIHYEVKYSVFDSLGFQYFIWNVTGNNWDVPINSVLCKVTVPILPSEFHAYTGMWGERKEDVKIAFDSSQKYLHFATTKPLGPYEGLTILLKFPPNTFKVQSKISKFLSFLTNIWPLLIPVVAFFILLLEWYKRGRDPYTGTIIVQYDPPEDLTPSESGTIFDEKVDPRDITAEIVFLILNGYIKIEEGEKREIILTRLKDCDDNLKPHQCAILKSLFKPEYAKEDGKIVKLSDLKNRYYQEFAKICDEIYESLTKGGYFREDPQTVKTHYYAIGFIISFGIAVIGLLSLQSAPTRFITAIFSSFLNFIVFSFFGRIMVAKTMKGAEALRFLRGLREFIHTVERERLKLFALDNPEMFKKLLPYAIAFGEEEKWGKVFDEIFEEIKERAGIGYMRVHSFVPTMAYLNSTLYSIPHSSGGSHGGGFSGGFSGGGAGGGGGGAW</sequence>
<evidence type="ECO:0000259" key="3">
    <source>
        <dbReference type="Pfam" id="PF20990"/>
    </source>
</evidence>
<keyword evidence="1" id="KW-0472">Membrane</keyword>
<feature type="transmembrane region" description="Helical" evidence="1">
    <location>
        <begin position="373"/>
        <end position="392"/>
    </location>
</feature>
<feature type="transmembrane region" description="Helical" evidence="1">
    <location>
        <begin position="209"/>
        <end position="231"/>
    </location>
</feature>
<organism evidence="4">
    <name type="scientific">candidate division WOR-3 bacterium</name>
    <dbReference type="NCBI Taxonomy" id="2052148"/>
    <lineage>
        <taxon>Bacteria</taxon>
        <taxon>Bacteria division WOR-3</taxon>
    </lineage>
</organism>
<protein>
    <submittedName>
        <fullName evidence="4">DUF2207 domain-containing protein</fullName>
    </submittedName>
</protein>
<feature type="domain" description="DUF2207" evidence="2">
    <location>
        <begin position="13"/>
        <end position="195"/>
    </location>
</feature>